<accession>A0A382MRI6</accession>
<organism evidence="1">
    <name type="scientific">marine metagenome</name>
    <dbReference type="NCBI Taxonomy" id="408172"/>
    <lineage>
        <taxon>unclassified sequences</taxon>
        <taxon>metagenomes</taxon>
        <taxon>ecological metagenomes</taxon>
    </lineage>
</organism>
<dbReference type="AlphaFoldDB" id="A0A382MRI6"/>
<dbReference type="EMBL" id="UINC01095495">
    <property type="protein sequence ID" value="SVC51623.1"/>
    <property type="molecule type" value="Genomic_DNA"/>
</dbReference>
<protein>
    <submittedName>
        <fullName evidence="1">Uncharacterized protein</fullName>
    </submittedName>
</protein>
<evidence type="ECO:0000313" key="1">
    <source>
        <dbReference type="EMBL" id="SVC51623.1"/>
    </source>
</evidence>
<gene>
    <name evidence="1" type="ORF">METZ01_LOCUS304477</name>
</gene>
<name>A0A382MRI6_9ZZZZ</name>
<sequence length="212" mass="24500">MGEDRDIVVLSFSVKSQEPAKDLMEFLEKGYPFVLDADVTSGEQPDGTYKVFVEMERGRDIPEQITEIVDGVKKLADLEELKFRYYKSFDSQNADEQNIAETVPLDVDGYEIRVNETNLNNYKNFFNKSYLDSVELLQDHITFKKVYADTLKFKVEGFGKHKDIHNKIDEAFNVNSFPEVIFLTKYLGDYDISMYGNKYLIENAGYTLVLSK</sequence>
<proteinExistence type="predicted"/>
<reference evidence="1" key="1">
    <citation type="submission" date="2018-05" db="EMBL/GenBank/DDBJ databases">
        <authorList>
            <person name="Lanie J.A."/>
            <person name="Ng W.-L."/>
            <person name="Kazmierczak K.M."/>
            <person name="Andrzejewski T.M."/>
            <person name="Davidsen T.M."/>
            <person name="Wayne K.J."/>
            <person name="Tettelin H."/>
            <person name="Glass J.I."/>
            <person name="Rusch D."/>
            <person name="Podicherti R."/>
            <person name="Tsui H.-C.T."/>
            <person name="Winkler M.E."/>
        </authorList>
    </citation>
    <scope>NUCLEOTIDE SEQUENCE</scope>
</reference>